<dbReference type="Pfam" id="PF13927">
    <property type="entry name" value="Ig_3"/>
    <property type="match status" value="1"/>
</dbReference>
<proteinExistence type="predicted"/>
<dbReference type="InterPro" id="IPR036116">
    <property type="entry name" value="FN3_sf"/>
</dbReference>
<organism evidence="8 9">
    <name type="scientific">Geodia barretti</name>
    <name type="common">Barrett's horny sponge</name>
    <dbReference type="NCBI Taxonomy" id="519541"/>
    <lineage>
        <taxon>Eukaryota</taxon>
        <taxon>Metazoa</taxon>
        <taxon>Porifera</taxon>
        <taxon>Demospongiae</taxon>
        <taxon>Heteroscleromorpha</taxon>
        <taxon>Tetractinellida</taxon>
        <taxon>Astrophorina</taxon>
        <taxon>Geodiidae</taxon>
        <taxon>Geodia</taxon>
    </lineage>
</organism>
<evidence type="ECO:0000256" key="3">
    <source>
        <dbReference type="ARBA" id="ARBA00022837"/>
    </source>
</evidence>
<dbReference type="CDD" id="cd00063">
    <property type="entry name" value="FN3"/>
    <property type="match status" value="3"/>
</dbReference>
<dbReference type="PRINTS" id="PR00014">
    <property type="entry name" value="FNTYPEIII"/>
</dbReference>
<evidence type="ECO:0000313" key="8">
    <source>
        <dbReference type="EMBL" id="CAI8011496.1"/>
    </source>
</evidence>
<dbReference type="InterPro" id="IPR003961">
    <property type="entry name" value="FN3_dom"/>
</dbReference>
<dbReference type="Proteomes" id="UP001174909">
    <property type="component" value="Unassembled WGS sequence"/>
</dbReference>
<evidence type="ECO:0000259" key="7">
    <source>
        <dbReference type="PROSITE" id="PS50853"/>
    </source>
</evidence>
<feature type="chain" id="PRO_5041359020" evidence="5">
    <location>
        <begin position="19"/>
        <end position="617"/>
    </location>
</feature>
<gene>
    <name evidence="8" type="ORF">GBAR_LOCUS7408</name>
</gene>
<feature type="compositionally biased region" description="Polar residues" evidence="4">
    <location>
        <begin position="234"/>
        <end position="250"/>
    </location>
</feature>
<feature type="domain" description="Ig-like" evidence="6">
    <location>
        <begin position="117"/>
        <end position="227"/>
    </location>
</feature>
<dbReference type="Pfam" id="PF03160">
    <property type="entry name" value="Calx-beta"/>
    <property type="match status" value="1"/>
</dbReference>
<dbReference type="Gene3D" id="2.60.40.2030">
    <property type="match status" value="1"/>
</dbReference>
<evidence type="ECO:0000259" key="6">
    <source>
        <dbReference type="PROSITE" id="PS50835"/>
    </source>
</evidence>
<sequence>MALAVLLLLGLFWSLVYCQTFPYVSFMGQTLANHAYVDLSEVGNDLSGSDSVQCITDLSTCCSSAHGAHRGDWYFPNETRLHFYWNIRESRGDQSVFLRHQPDTPNSPTGIYLCDIPTIAVYDDRDISVRDTIYVGLYTGSGGSVSIAGGVTYDSNTQTLTCISTGGPATTVTWTRDSTTVTQGTNTVLNDPVTAQYTHTLTVTTAGEYTCTVANNKPSSASASTVVGGPPSPTDVSAVQSGPTSITVTWTPPDPLDGITGYTISYTGSGSEAVRGGNTMSHTLTGLTNGQTYTISIVATTNELNGLSSAPVQVTVGLVPSAPVLDSTPTVTATTVTITGSVPSGSVVTDYVVQWQRDSSLVCPDLNDDGSITETSSSFTGHTITGLEPDNRYTITVTFYNGAGSGPISNAVTAMTTATAPSGALGPITLVTVTPNSATVQWGEVPCPQRNGEITDYTVTVTNSGGMEEGTAIVDVDARQATISGLNTSTQYTVSVAAVNSAGTGPTTTLAVETLDLVVGLERTSYAVSEPEEAVEICITAVGGSTPCPITQSFQVTLSTTDESAVSPSDYEAVSEVLTFAPCDTQHCVNVSIIDDLVNEPKRRRHFPSVSIRYHHS</sequence>
<comment type="caution">
    <text evidence="8">The sequence shown here is derived from an EMBL/GenBank/DDBJ whole genome shotgun (WGS) entry which is preliminary data.</text>
</comment>
<dbReference type="InterPro" id="IPR038081">
    <property type="entry name" value="CalX-like_sf"/>
</dbReference>
<dbReference type="GO" id="GO:0016020">
    <property type="term" value="C:membrane"/>
    <property type="evidence" value="ECO:0007669"/>
    <property type="project" value="InterPro"/>
</dbReference>
<dbReference type="InterPro" id="IPR007110">
    <property type="entry name" value="Ig-like_dom"/>
</dbReference>
<feature type="domain" description="Fibronectin type-III" evidence="7">
    <location>
        <begin position="322"/>
        <end position="419"/>
    </location>
</feature>
<name>A0AA35RJM8_GEOBA</name>
<reference evidence="8" key="1">
    <citation type="submission" date="2023-03" db="EMBL/GenBank/DDBJ databases">
        <authorList>
            <person name="Steffen K."/>
            <person name="Cardenas P."/>
        </authorList>
    </citation>
    <scope>NUCLEOTIDE SEQUENCE</scope>
</reference>
<dbReference type="SUPFAM" id="SSF49265">
    <property type="entry name" value="Fibronectin type III"/>
    <property type="match status" value="2"/>
</dbReference>
<dbReference type="SUPFAM" id="SSF141072">
    <property type="entry name" value="CalX-like"/>
    <property type="match status" value="1"/>
</dbReference>
<protein>
    <submittedName>
        <fullName evidence="8">Receptor-type tyrosine-protein phosphatase F</fullName>
    </submittedName>
</protein>
<dbReference type="InterPro" id="IPR050991">
    <property type="entry name" value="ECM_Regulatory_Proteins"/>
</dbReference>
<evidence type="ECO:0000256" key="2">
    <source>
        <dbReference type="ARBA" id="ARBA00022737"/>
    </source>
</evidence>
<dbReference type="SMART" id="SM00060">
    <property type="entry name" value="FN3"/>
    <property type="match status" value="3"/>
</dbReference>
<dbReference type="SUPFAM" id="SSF48726">
    <property type="entry name" value="Immunoglobulin"/>
    <property type="match status" value="1"/>
</dbReference>
<dbReference type="PROSITE" id="PS50853">
    <property type="entry name" value="FN3"/>
    <property type="match status" value="3"/>
</dbReference>
<feature type="region of interest" description="Disordered" evidence="4">
    <location>
        <begin position="222"/>
        <end position="252"/>
    </location>
</feature>
<accession>A0AA35RJM8</accession>
<keyword evidence="8" id="KW-0675">Receptor</keyword>
<dbReference type="EMBL" id="CASHTH010001105">
    <property type="protein sequence ID" value="CAI8011496.1"/>
    <property type="molecule type" value="Genomic_DNA"/>
</dbReference>
<dbReference type="PROSITE" id="PS50835">
    <property type="entry name" value="IG_LIKE"/>
    <property type="match status" value="1"/>
</dbReference>
<dbReference type="SMART" id="SM00237">
    <property type="entry name" value="Calx_beta"/>
    <property type="match status" value="1"/>
</dbReference>
<keyword evidence="1 5" id="KW-0732">Signal</keyword>
<dbReference type="Gene3D" id="2.60.40.10">
    <property type="entry name" value="Immunoglobulins"/>
    <property type="match status" value="4"/>
</dbReference>
<evidence type="ECO:0000256" key="5">
    <source>
        <dbReference type="SAM" id="SignalP"/>
    </source>
</evidence>
<dbReference type="InterPro" id="IPR013783">
    <property type="entry name" value="Ig-like_fold"/>
</dbReference>
<dbReference type="PANTHER" id="PTHR46708">
    <property type="entry name" value="TENASCIN"/>
    <property type="match status" value="1"/>
</dbReference>
<feature type="domain" description="Fibronectin type-III" evidence="7">
    <location>
        <begin position="424"/>
        <end position="518"/>
    </location>
</feature>
<dbReference type="CDD" id="cd00096">
    <property type="entry name" value="Ig"/>
    <property type="match status" value="1"/>
</dbReference>
<evidence type="ECO:0000313" key="9">
    <source>
        <dbReference type="Proteomes" id="UP001174909"/>
    </source>
</evidence>
<feature type="signal peptide" evidence="5">
    <location>
        <begin position="1"/>
        <end position="18"/>
    </location>
</feature>
<dbReference type="AlphaFoldDB" id="A0AA35RJM8"/>
<dbReference type="InterPro" id="IPR036179">
    <property type="entry name" value="Ig-like_dom_sf"/>
</dbReference>
<feature type="domain" description="Fibronectin type-III" evidence="7">
    <location>
        <begin position="230"/>
        <end position="321"/>
    </location>
</feature>
<dbReference type="InterPro" id="IPR003644">
    <property type="entry name" value="Calx_beta"/>
</dbReference>
<keyword evidence="9" id="KW-1185">Reference proteome</keyword>
<keyword evidence="2" id="KW-0677">Repeat</keyword>
<dbReference type="Pfam" id="PF00041">
    <property type="entry name" value="fn3"/>
    <property type="match status" value="3"/>
</dbReference>
<dbReference type="GO" id="GO:0007154">
    <property type="term" value="P:cell communication"/>
    <property type="evidence" value="ECO:0007669"/>
    <property type="project" value="InterPro"/>
</dbReference>
<dbReference type="PANTHER" id="PTHR46708:SF2">
    <property type="entry name" value="FIBRONECTIN TYPE-III DOMAIN-CONTAINING PROTEIN"/>
    <property type="match status" value="1"/>
</dbReference>
<evidence type="ECO:0000256" key="4">
    <source>
        <dbReference type="SAM" id="MobiDB-lite"/>
    </source>
</evidence>
<keyword evidence="3" id="KW-0106">Calcium</keyword>
<evidence type="ECO:0000256" key="1">
    <source>
        <dbReference type="ARBA" id="ARBA00022729"/>
    </source>
</evidence>